<feature type="domain" description="Calponin-homology (CH)" evidence="19">
    <location>
        <begin position="584"/>
        <end position="729"/>
    </location>
</feature>
<dbReference type="CDD" id="cd21222">
    <property type="entry name" value="CH_PARV_rpt2"/>
    <property type="match status" value="1"/>
</dbReference>
<evidence type="ECO:0000256" key="9">
    <source>
        <dbReference type="ARBA" id="ARBA00022889"/>
    </source>
</evidence>
<protein>
    <submittedName>
        <fullName evidence="20">Alpha-parvin</fullName>
    </submittedName>
</protein>
<evidence type="ECO:0000256" key="1">
    <source>
        <dbReference type="ARBA" id="ARBA00004245"/>
    </source>
</evidence>
<feature type="non-terminal residue" evidence="20">
    <location>
        <position position="731"/>
    </location>
</feature>
<keyword evidence="12 18" id="KW-0472">Membrane</keyword>
<dbReference type="InterPro" id="IPR036872">
    <property type="entry name" value="CH_dom_sf"/>
</dbReference>
<evidence type="ECO:0000256" key="8">
    <source>
        <dbReference type="ARBA" id="ARBA00022737"/>
    </source>
</evidence>
<evidence type="ECO:0000256" key="7">
    <source>
        <dbReference type="ARBA" id="ARBA00022692"/>
    </source>
</evidence>
<dbReference type="Proteomes" id="UP000825002">
    <property type="component" value="Unassembled WGS sequence"/>
</dbReference>
<evidence type="ECO:0000313" key="20">
    <source>
        <dbReference type="EMBL" id="KAG9508762.1"/>
    </source>
</evidence>
<gene>
    <name evidence="20" type="primary">Parva</name>
    <name evidence="20" type="ORF">GZH46_02735</name>
</gene>
<evidence type="ECO:0000256" key="15">
    <source>
        <dbReference type="ARBA" id="ARBA00023203"/>
    </source>
</evidence>
<evidence type="ECO:0000313" key="21">
    <source>
        <dbReference type="Proteomes" id="UP000825002"/>
    </source>
</evidence>
<feature type="domain" description="Calponin-homology (CH)" evidence="19">
    <location>
        <begin position="418"/>
        <end position="523"/>
    </location>
</feature>
<keyword evidence="9" id="KW-0130">Cell adhesion</keyword>
<feature type="region of interest" description="Disordered" evidence="17">
    <location>
        <begin position="250"/>
        <end position="348"/>
    </location>
</feature>
<keyword evidence="11 18" id="KW-1133">Transmembrane helix</keyword>
<evidence type="ECO:0000256" key="6">
    <source>
        <dbReference type="ARBA" id="ARBA00022490"/>
    </source>
</evidence>
<dbReference type="PANTHER" id="PTHR12114:SF4">
    <property type="entry name" value="GH23568P"/>
    <property type="match status" value="1"/>
</dbReference>
<feature type="transmembrane region" description="Helical" evidence="18">
    <location>
        <begin position="12"/>
        <end position="31"/>
    </location>
</feature>
<keyword evidence="13" id="KW-1015">Disulfide bond</keyword>
<proteinExistence type="inferred from homology"/>
<keyword evidence="10" id="KW-0735">Signal-anchor</keyword>
<keyword evidence="21" id="KW-1185">Reference proteome</keyword>
<evidence type="ECO:0000259" key="19">
    <source>
        <dbReference type="PROSITE" id="PS50021"/>
    </source>
</evidence>
<dbReference type="SUPFAM" id="SSF47576">
    <property type="entry name" value="Calponin-homology domain, CH-domain"/>
    <property type="match status" value="2"/>
</dbReference>
<dbReference type="InterPro" id="IPR028433">
    <property type="entry name" value="Parvin"/>
</dbReference>
<evidence type="ECO:0000256" key="5">
    <source>
        <dbReference type="ARBA" id="ARBA00022475"/>
    </source>
</evidence>
<keyword evidence="16" id="KW-0206">Cytoskeleton</keyword>
<evidence type="ECO:0000256" key="10">
    <source>
        <dbReference type="ARBA" id="ARBA00022968"/>
    </source>
</evidence>
<evidence type="ECO:0000256" key="12">
    <source>
        <dbReference type="ARBA" id="ARBA00023136"/>
    </source>
</evidence>
<feature type="compositionally biased region" description="Polar residues" evidence="17">
    <location>
        <begin position="284"/>
        <end position="301"/>
    </location>
</feature>
<comment type="similarity">
    <text evidence="4">Belongs to the sarcoglycan beta/delta/gamma/zeta family.</text>
</comment>
<comment type="similarity">
    <text evidence="3">Belongs to the parvin family.</text>
</comment>
<dbReference type="InterPro" id="IPR006875">
    <property type="entry name" value="Sarcoglycan"/>
</dbReference>
<evidence type="ECO:0000256" key="14">
    <source>
        <dbReference type="ARBA" id="ARBA00023180"/>
    </source>
</evidence>
<dbReference type="PROSITE" id="PS50021">
    <property type="entry name" value="CH"/>
    <property type="match status" value="2"/>
</dbReference>
<keyword evidence="14" id="KW-0325">Glycoprotein</keyword>
<evidence type="ECO:0000256" key="4">
    <source>
        <dbReference type="ARBA" id="ARBA00007574"/>
    </source>
</evidence>
<reference evidence="20 21" key="1">
    <citation type="submission" date="2020-10" db="EMBL/GenBank/DDBJ databases">
        <authorList>
            <person name="Klimov P.B."/>
            <person name="Dyachkov S.M."/>
            <person name="Chetverikov P.E."/>
        </authorList>
    </citation>
    <scope>NUCLEOTIDE SEQUENCE [LARGE SCALE GENOMIC DNA]</scope>
    <source>
        <strain evidence="20">BMOC 18-1129-001#AD2665</strain>
        <tissue evidence="20">Entire mites</tissue>
    </source>
</reference>
<feature type="compositionally biased region" description="Low complexity" evidence="17">
    <location>
        <begin position="337"/>
        <end position="346"/>
    </location>
</feature>
<keyword evidence="7 18" id="KW-0812">Transmembrane</keyword>
<keyword evidence="5" id="KW-1003">Cell membrane</keyword>
<dbReference type="Gene3D" id="1.10.418.10">
    <property type="entry name" value="Calponin-like domain"/>
    <property type="match status" value="2"/>
</dbReference>
<dbReference type="SMART" id="SM00033">
    <property type="entry name" value="CH"/>
    <property type="match status" value="2"/>
</dbReference>
<comment type="caution">
    <text evidence="20">The sequence shown here is derived from an EMBL/GenBank/DDBJ whole genome shotgun (WGS) entry which is preliminary data.</text>
</comment>
<comment type="subcellular location">
    <subcellularLocation>
        <location evidence="2">Cell membrane</location>
        <location evidence="2">Sarcolemma</location>
        <topology evidence="2">Single-pass type II membrane protein</topology>
    </subcellularLocation>
    <subcellularLocation>
        <location evidence="1">Cytoplasm</location>
        <location evidence="1">Cytoskeleton</location>
    </subcellularLocation>
</comment>
<dbReference type="PANTHER" id="PTHR12114">
    <property type="entry name" value="PARVIN"/>
    <property type="match status" value="1"/>
</dbReference>
<evidence type="ECO:0000256" key="13">
    <source>
        <dbReference type="ARBA" id="ARBA00023157"/>
    </source>
</evidence>
<organism evidence="20 21">
    <name type="scientific">Fragariocoptes setiger</name>
    <dbReference type="NCBI Taxonomy" id="1670756"/>
    <lineage>
        <taxon>Eukaryota</taxon>
        <taxon>Metazoa</taxon>
        <taxon>Ecdysozoa</taxon>
        <taxon>Arthropoda</taxon>
        <taxon>Chelicerata</taxon>
        <taxon>Arachnida</taxon>
        <taxon>Acari</taxon>
        <taxon>Acariformes</taxon>
        <taxon>Trombidiformes</taxon>
        <taxon>Prostigmata</taxon>
        <taxon>Eupodina</taxon>
        <taxon>Eriophyoidea</taxon>
        <taxon>Phytoptidae</taxon>
        <taxon>Fragariocoptes</taxon>
    </lineage>
</organism>
<name>A0ABQ7S5S8_9ACAR</name>
<dbReference type="InterPro" id="IPR001715">
    <property type="entry name" value="CH_dom"/>
</dbReference>
<dbReference type="Pfam" id="PF00307">
    <property type="entry name" value="CH"/>
    <property type="match status" value="2"/>
</dbReference>
<dbReference type="CDD" id="cd21304">
    <property type="entry name" value="CH_PARVA_B_rpt1"/>
    <property type="match status" value="1"/>
</dbReference>
<evidence type="ECO:0000256" key="16">
    <source>
        <dbReference type="ARBA" id="ARBA00023212"/>
    </source>
</evidence>
<evidence type="ECO:0000256" key="2">
    <source>
        <dbReference type="ARBA" id="ARBA00004274"/>
    </source>
</evidence>
<keyword evidence="8" id="KW-0677">Repeat</keyword>
<evidence type="ECO:0000256" key="18">
    <source>
        <dbReference type="SAM" id="Phobius"/>
    </source>
</evidence>
<dbReference type="Pfam" id="PF04790">
    <property type="entry name" value="Sarcoglycan_1"/>
    <property type="match status" value="1"/>
</dbReference>
<dbReference type="EMBL" id="JAIFTH010000999">
    <property type="protein sequence ID" value="KAG9508762.1"/>
    <property type="molecule type" value="Genomic_DNA"/>
</dbReference>
<keyword evidence="15" id="KW-0009">Actin-binding</keyword>
<evidence type="ECO:0000256" key="17">
    <source>
        <dbReference type="SAM" id="MobiDB-lite"/>
    </source>
</evidence>
<evidence type="ECO:0000256" key="3">
    <source>
        <dbReference type="ARBA" id="ARBA00005666"/>
    </source>
</evidence>
<keyword evidence="6" id="KW-0963">Cytoplasm</keyword>
<sequence length="731" mass="81584">MMPIDPSKTIVFFLITTFILSFINVALILYITKSIQLTKHGLAEGHISLQEHGLVFNTLTKLTTSLSSDHVQALDTRPLSLIASDKLTIASGTNSLIADANSVQIVAKNFTLAAHNRVMASLNGPHSVSLTTHTLRPNSVSGYTFSEGLEVSQISGSHNHDLELVSRTGKLSASSAKDMDIVTMVTQVDVSSYESIVMQSSRLSVESRKLRLLGTGVRYFDQISRSPSAATHQNFTKELIMLMSQRNAHANRSFSLSRPHRKPPPQSRAPSPSSTSTLGRYFSRKQSVYSSLQSSATPTSDRTNDTIYAPPSVSAYIRQRQAPRVAPTNKPTRSRSGESNSSGRDSVLGGFFERIGTIRRKNKHKNKDEGEEIYAEGLKAIDGNAIRPVIDLSQDDSMQEGETRTVIEPSSLEQANFKQLQSVLTNWINDELAAQRIIVKELDEDLYDGQILGKLIEKLQGIRLDVVEVTQNENTQKYKLKTVLSAINSILPSNKVRWSVDGIHGKNLVEIIFLLINLAQFYRAPIKLPDNIRLRVTIIQKYGGNLMNRTHEVQITDTYDDKGQRIEHRDVFDVLLQSGPEKLEFVQKSLVRFVNRHLSKINLSCLPGSYYRELDARQFSDGIMLIFLIASLEDYFVPLGNIFMSPSDEAPGDESARGSTSGRQLKTAIEPKNYINTLPIQKLHNVNVAFQLIEDAGIDIRQQVRVEDIVNGDLKSVLRVLHSIYSRYKHL</sequence>
<accession>A0ABQ7S5S8</accession>
<evidence type="ECO:0000256" key="11">
    <source>
        <dbReference type="ARBA" id="ARBA00022989"/>
    </source>
</evidence>